<dbReference type="Proteomes" id="UP000594008">
    <property type="component" value="Chromosome"/>
</dbReference>
<organism evidence="1 2">
    <name type="scientific">Streptomyces chromofuscus</name>
    <dbReference type="NCBI Taxonomy" id="42881"/>
    <lineage>
        <taxon>Bacteria</taxon>
        <taxon>Bacillati</taxon>
        <taxon>Actinomycetota</taxon>
        <taxon>Actinomycetes</taxon>
        <taxon>Kitasatosporales</taxon>
        <taxon>Streptomycetaceae</taxon>
        <taxon>Streptomyces</taxon>
    </lineage>
</organism>
<gene>
    <name evidence="1" type="ORF">IPT68_26995</name>
</gene>
<protein>
    <submittedName>
        <fullName evidence="1">Uncharacterized protein</fullName>
    </submittedName>
</protein>
<dbReference type="EMBL" id="CP063374">
    <property type="protein sequence ID" value="QOV43359.1"/>
    <property type="molecule type" value="Genomic_DNA"/>
</dbReference>
<evidence type="ECO:0000313" key="2">
    <source>
        <dbReference type="Proteomes" id="UP000594008"/>
    </source>
</evidence>
<keyword evidence="2" id="KW-1185">Reference proteome</keyword>
<dbReference type="RefSeq" id="WP_189702429.1">
    <property type="nucleotide sequence ID" value="NZ_BMTA01000058.1"/>
</dbReference>
<sequence length="246" mass="27315">MLDDISVLRAAAADYRAAATAAGLPWDDPAVPPEPQAPPELVHRVFDVDHVADQLTWLHGQGWQERRLLPNGGWLLPWPTDADKANEALDNLSLSIGVPFPWRHQLPLFHFEFLVYTFVLAGKHEGEIWRYETAPDAWDAVRAAPSLAALFTEWTKGLEAGVVYLNDLDGCLAVGERGRRAVHALLDHTPALDPLAFPVSMPEQPLLRQRQAEYGVDMSRVSQERGFESFEALNEEIDAVRAGLGL</sequence>
<dbReference type="KEGG" id="schf:IPT68_26995"/>
<reference evidence="1 2" key="1">
    <citation type="submission" date="2020-10" db="EMBL/GenBank/DDBJ databases">
        <title>Streptomyces chromofuscus complate genome analysis.</title>
        <authorList>
            <person name="Anwar N."/>
        </authorList>
    </citation>
    <scope>NUCLEOTIDE SEQUENCE [LARGE SCALE GENOMIC DNA]</scope>
    <source>
        <strain evidence="1 2">DSM 40273</strain>
    </source>
</reference>
<dbReference type="AlphaFoldDB" id="A0A7M2T5E3"/>
<evidence type="ECO:0000313" key="1">
    <source>
        <dbReference type="EMBL" id="QOV43359.1"/>
    </source>
</evidence>
<accession>A0A7M2T5E3</accession>
<proteinExistence type="predicted"/>
<name>A0A7M2T5E3_STRCW</name>